<dbReference type="GeneTree" id="ENSGT01050000244843"/>
<evidence type="ECO:0000256" key="11">
    <source>
        <dbReference type="SAM" id="Phobius"/>
    </source>
</evidence>
<feature type="region of interest" description="Disordered" evidence="10">
    <location>
        <begin position="303"/>
        <end position="537"/>
    </location>
</feature>
<dbReference type="InterPro" id="IPR036179">
    <property type="entry name" value="Ig-like_dom_sf"/>
</dbReference>
<dbReference type="Proteomes" id="UP000261660">
    <property type="component" value="Unplaced"/>
</dbReference>
<keyword evidence="2 11" id="KW-0812">Transmembrane</keyword>
<evidence type="ECO:0000256" key="5">
    <source>
        <dbReference type="ARBA" id="ARBA00023136"/>
    </source>
</evidence>
<dbReference type="GO" id="GO:0042110">
    <property type="term" value="P:T cell activation"/>
    <property type="evidence" value="ECO:0007669"/>
    <property type="project" value="UniProtKB-ARBA"/>
</dbReference>
<evidence type="ECO:0000256" key="1">
    <source>
        <dbReference type="ARBA" id="ARBA00004370"/>
    </source>
</evidence>
<dbReference type="PANTHER" id="PTHR24100">
    <property type="entry name" value="BUTYROPHILIN"/>
    <property type="match status" value="1"/>
</dbReference>
<feature type="compositionally biased region" description="Polar residues" evidence="10">
    <location>
        <begin position="653"/>
        <end position="666"/>
    </location>
</feature>
<dbReference type="SUPFAM" id="SSF48726">
    <property type="entry name" value="Immunoglobulin"/>
    <property type="match status" value="2"/>
</dbReference>
<evidence type="ECO:0000256" key="10">
    <source>
        <dbReference type="SAM" id="MobiDB-lite"/>
    </source>
</evidence>
<evidence type="ECO:0000256" key="8">
    <source>
        <dbReference type="ARBA" id="ARBA00023319"/>
    </source>
</evidence>
<keyword evidence="6" id="KW-1015">Disulfide bond</keyword>
<feature type="compositionally biased region" description="Polar residues" evidence="10">
    <location>
        <begin position="724"/>
        <end position="739"/>
    </location>
</feature>
<dbReference type="AlphaFoldDB" id="A0A3Q3GP82"/>
<comment type="similarity">
    <text evidence="9">Belongs to the SKINT family.</text>
</comment>
<feature type="compositionally biased region" description="Acidic residues" evidence="10">
    <location>
        <begin position="490"/>
        <end position="502"/>
    </location>
</feature>
<feature type="compositionally biased region" description="Basic and acidic residues" evidence="10">
    <location>
        <begin position="594"/>
        <end position="616"/>
    </location>
</feature>
<feature type="compositionally biased region" description="Basic and acidic residues" evidence="10">
    <location>
        <begin position="397"/>
        <end position="467"/>
    </location>
</feature>
<dbReference type="InterPro" id="IPR003599">
    <property type="entry name" value="Ig_sub"/>
</dbReference>
<dbReference type="GO" id="GO:0005102">
    <property type="term" value="F:signaling receptor binding"/>
    <property type="evidence" value="ECO:0007669"/>
    <property type="project" value="TreeGrafter"/>
</dbReference>
<dbReference type="GO" id="GO:0009897">
    <property type="term" value="C:external side of plasma membrane"/>
    <property type="evidence" value="ECO:0007669"/>
    <property type="project" value="TreeGrafter"/>
</dbReference>
<feature type="compositionally biased region" description="Basic and acidic residues" evidence="10">
    <location>
        <begin position="747"/>
        <end position="757"/>
    </location>
</feature>
<dbReference type="Pfam" id="PF07686">
    <property type="entry name" value="V-set"/>
    <property type="match status" value="1"/>
</dbReference>
<dbReference type="PROSITE" id="PS50835">
    <property type="entry name" value="IG_LIKE"/>
    <property type="match status" value="2"/>
</dbReference>
<protein>
    <submittedName>
        <fullName evidence="13">Golgin subfamily A member 6-like protein 22</fullName>
    </submittedName>
</protein>
<dbReference type="GO" id="GO:0050863">
    <property type="term" value="P:regulation of T cell activation"/>
    <property type="evidence" value="ECO:0007669"/>
    <property type="project" value="UniProtKB-ARBA"/>
</dbReference>
<feature type="compositionally biased region" description="Basic and acidic residues" evidence="10">
    <location>
        <begin position="478"/>
        <end position="489"/>
    </location>
</feature>
<feature type="compositionally biased region" description="Basic and acidic residues" evidence="10">
    <location>
        <begin position="667"/>
        <end position="689"/>
    </location>
</feature>
<feature type="compositionally biased region" description="Basic and acidic residues" evidence="10">
    <location>
        <begin position="307"/>
        <end position="327"/>
    </location>
</feature>
<evidence type="ECO:0000259" key="12">
    <source>
        <dbReference type="PROSITE" id="PS50835"/>
    </source>
</evidence>
<feature type="transmembrane region" description="Helical" evidence="11">
    <location>
        <begin position="272"/>
        <end position="294"/>
    </location>
</feature>
<feature type="region of interest" description="Disordered" evidence="10">
    <location>
        <begin position="588"/>
        <end position="823"/>
    </location>
</feature>
<keyword evidence="14" id="KW-1185">Reference proteome</keyword>
<dbReference type="Ensembl" id="ENSLBET00000037371.1">
    <property type="protein sequence ID" value="ENSLBEP00000035857.1"/>
    <property type="gene ID" value="ENSLBEG00000026869.1"/>
</dbReference>
<dbReference type="InterPro" id="IPR007110">
    <property type="entry name" value="Ig-like_dom"/>
</dbReference>
<feature type="compositionally biased region" description="Basic and acidic residues" evidence="10">
    <location>
        <begin position="334"/>
        <end position="388"/>
    </location>
</feature>
<dbReference type="InterPro" id="IPR050504">
    <property type="entry name" value="IgSF_BTN/MOG"/>
</dbReference>
<dbReference type="InterPro" id="IPR013783">
    <property type="entry name" value="Ig-like_fold"/>
</dbReference>
<name>A0A3Q3GP82_9LABR</name>
<dbReference type="Pfam" id="PF22705">
    <property type="entry name" value="C2-set_3"/>
    <property type="match status" value="1"/>
</dbReference>
<dbReference type="InterPro" id="IPR013106">
    <property type="entry name" value="Ig_V-set"/>
</dbReference>
<accession>A0A3Q3GP82</accession>
<dbReference type="SMART" id="SM00406">
    <property type="entry name" value="IGv"/>
    <property type="match status" value="1"/>
</dbReference>
<feature type="compositionally biased region" description="Basic and acidic residues" evidence="10">
    <location>
        <begin position="521"/>
        <end position="537"/>
    </location>
</feature>
<feature type="compositionally biased region" description="Basic and acidic residues" evidence="10">
    <location>
        <begin position="797"/>
        <end position="823"/>
    </location>
</feature>
<evidence type="ECO:0000313" key="14">
    <source>
        <dbReference type="Proteomes" id="UP000261660"/>
    </source>
</evidence>
<evidence type="ECO:0000256" key="4">
    <source>
        <dbReference type="ARBA" id="ARBA00022989"/>
    </source>
</evidence>
<keyword evidence="7" id="KW-0325">Glycoprotein</keyword>
<dbReference type="GO" id="GO:0001817">
    <property type="term" value="P:regulation of cytokine production"/>
    <property type="evidence" value="ECO:0007669"/>
    <property type="project" value="TreeGrafter"/>
</dbReference>
<keyword evidence="5 11" id="KW-0472">Membrane</keyword>
<feature type="domain" description="Ig-like" evidence="12">
    <location>
        <begin position="147"/>
        <end position="250"/>
    </location>
</feature>
<dbReference type="FunFam" id="2.60.40.10:FF:000088">
    <property type="entry name" value="Butyrophilin subfamily 1 member A1"/>
    <property type="match status" value="1"/>
</dbReference>
<keyword evidence="8" id="KW-0393">Immunoglobulin domain</keyword>
<evidence type="ECO:0000313" key="13">
    <source>
        <dbReference type="Ensembl" id="ENSLBEP00000035857.1"/>
    </source>
</evidence>
<evidence type="ECO:0000256" key="6">
    <source>
        <dbReference type="ARBA" id="ARBA00023157"/>
    </source>
</evidence>
<dbReference type="GO" id="GO:1903037">
    <property type="term" value="P:regulation of leukocyte cell-cell adhesion"/>
    <property type="evidence" value="ECO:0007669"/>
    <property type="project" value="UniProtKB-ARBA"/>
</dbReference>
<proteinExistence type="inferred from homology"/>
<keyword evidence="3" id="KW-0732">Signal</keyword>
<evidence type="ECO:0000256" key="2">
    <source>
        <dbReference type="ARBA" id="ARBA00022692"/>
    </source>
</evidence>
<dbReference type="FunFam" id="2.60.40.10:FF:000142">
    <property type="entry name" value="V-set domain-containing T-cell activation inhibitor 1"/>
    <property type="match status" value="1"/>
</dbReference>
<dbReference type="InterPro" id="IPR053896">
    <property type="entry name" value="BTN3A2-like_Ig-C"/>
</dbReference>
<feature type="compositionally biased region" description="Polar residues" evidence="10">
    <location>
        <begin position="508"/>
        <end position="520"/>
    </location>
</feature>
<reference evidence="13" key="1">
    <citation type="submission" date="2025-08" db="UniProtKB">
        <authorList>
            <consortium name="Ensembl"/>
        </authorList>
    </citation>
    <scope>IDENTIFICATION</scope>
</reference>
<feature type="domain" description="Ig-like" evidence="12">
    <location>
        <begin position="48"/>
        <end position="144"/>
    </location>
</feature>
<keyword evidence="4 11" id="KW-1133">Transmembrane helix</keyword>
<dbReference type="Gene3D" id="2.60.40.10">
    <property type="entry name" value="Immunoglobulins"/>
    <property type="match status" value="2"/>
</dbReference>
<dbReference type="GO" id="GO:0050852">
    <property type="term" value="P:T cell receptor signaling pathway"/>
    <property type="evidence" value="ECO:0007669"/>
    <property type="project" value="TreeGrafter"/>
</dbReference>
<dbReference type="SMART" id="SM00409">
    <property type="entry name" value="IG"/>
    <property type="match status" value="1"/>
</dbReference>
<dbReference type="PANTHER" id="PTHR24100:SF151">
    <property type="entry name" value="ICOS LIGAND"/>
    <property type="match status" value="1"/>
</dbReference>
<dbReference type="InParanoid" id="A0A3Q3GP82"/>
<feature type="compositionally biased region" description="Polar residues" evidence="10">
    <location>
        <begin position="758"/>
        <end position="767"/>
    </location>
</feature>
<comment type="subcellular location">
    <subcellularLocation>
        <location evidence="1">Membrane</location>
    </subcellularLocation>
</comment>
<organism evidence="13 14">
    <name type="scientific">Labrus bergylta</name>
    <name type="common">ballan wrasse</name>
    <dbReference type="NCBI Taxonomy" id="56723"/>
    <lineage>
        <taxon>Eukaryota</taxon>
        <taxon>Metazoa</taxon>
        <taxon>Chordata</taxon>
        <taxon>Craniata</taxon>
        <taxon>Vertebrata</taxon>
        <taxon>Euteleostomi</taxon>
        <taxon>Actinopterygii</taxon>
        <taxon>Neopterygii</taxon>
        <taxon>Teleostei</taxon>
        <taxon>Neoteleostei</taxon>
        <taxon>Acanthomorphata</taxon>
        <taxon>Eupercaria</taxon>
        <taxon>Labriformes</taxon>
        <taxon>Labridae</taxon>
        <taxon>Labrus</taxon>
    </lineage>
</organism>
<evidence type="ECO:0000256" key="3">
    <source>
        <dbReference type="ARBA" id="ARBA00022729"/>
    </source>
</evidence>
<reference evidence="13" key="2">
    <citation type="submission" date="2025-09" db="UniProtKB">
        <authorList>
            <consortium name="Ensembl"/>
        </authorList>
    </citation>
    <scope>IDENTIFICATION</scope>
</reference>
<sequence length="823" mass="95196">MLYFTFQSSRMIHVSNRRSLHYQHGAFTDLVFYTVVFLALMNSCRAQSEVIVPSQPVVSLVGEDVILPCHLDPVMNAFDMIVEWVRPDPNPRFILVWRHGQELETIKHPSFSGRTSVFIDELEKGNISLKLSKVKVSDEGGYKCFLPTLSKTSTVQLVVGSVSSPVVQMIKNNNGVLLECESADWYPEPEMFWLDGEGNLLSAEPTETVRGPDGLYTVSSRVTVEKRHGRKFTCRVTQRKINQTREKHLTIPDHFFVVATPSPPSPPGTQHVVIGAVIGCAALLFIPVIIFVVWRRRQKKFKNKKRRCEDGSEHSEKEKLVTSKSDKTGFQVVNEKEENLPLISVKDENNPDKTGEKSETEDEGQRRETNDGDKSEQETVKPVRDDSGHSMVQIKHINTDQKMEREETQQEAVRDENEKETKEAKGITEEIKVEGTDREEHESVTDKEADTYETQKKHKKITSESKGGEQQLMLQHSDMNKEMRERGVEGQEDLQQEEDMETDLPQPNVIQSIEPLNTQEEGLHMDQQQRDEIRRNSEEDRMQIEANSEMLTQGHEEQNMNLIKEQQQQEEDMETDQTQPNVIQSIEPLNTQEEGLHMDQQQRDEIRRNSEEDRMQIEANSEMLTQGHEEQNMNLIKEQQQQEEDMETDQTQPNVIQSIEPLNTQEEGLHMDQQQRDEIRRNSEEDRMQIEANSEMLTQSHEEQNMNLIKEQQQQEEDMETDLPQPNSIRVEPLNTTFHYESAAEGQSKEAFGRGQKEVQTQNINTDQKMEETTTEIDQRKRKRLEEEDSKSRKRRYETEVRSRDVGDMLQSETKKGDSAVIH</sequence>
<evidence type="ECO:0000256" key="7">
    <source>
        <dbReference type="ARBA" id="ARBA00023180"/>
    </source>
</evidence>
<evidence type="ECO:0000256" key="9">
    <source>
        <dbReference type="ARBA" id="ARBA00038221"/>
    </source>
</evidence>